<keyword evidence="4" id="KW-1185">Reference proteome</keyword>
<dbReference type="EMBL" id="CAJPWZ010001262">
    <property type="protein sequence ID" value="CAG2211449.1"/>
    <property type="molecule type" value="Genomic_DNA"/>
</dbReference>
<evidence type="ECO:0000313" key="4">
    <source>
        <dbReference type="Proteomes" id="UP000683360"/>
    </source>
</evidence>
<feature type="transmembrane region" description="Helical" evidence="1">
    <location>
        <begin position="68"/>
        <end position="87"/>
    </location>
</feature>
<sequence length="217" mass="24109">MFCSVHDKLPQEQIHQLRKDQYGIKALSYWESLYILLDLTILATTGLYCDFCELYAYQLSIAMIMAHILNCILFVFICCISIVNGIIPPTNGAGPATGGGFTATLPPGQNSYAKDAIIQYNRILCPNSNYNAGKYTVTVAGSYLVSVTMMSGTATAHTTLMKNNDIYVWLFTGNQYDMATQTVYMQLAVGEMIWVKMTNKASILFDVYNTFTVVMVS</sequence>
<dbReference type="SUPFAM" id="SSF49842">
    <property type="entry name" value="TNF-like"/>
    <property type="match status" value="1"/>
</dbReference>
<name>A0A8S3RX80_MYTED</name>
<evidence type="ECO:0000313" key="3">
    <source>
        <dbReference type="EMBL" id="CAG2211449.1"/>
    </source>
</evidence>
<evidence type="ECO:0000259" key="2">
    <source>
        <dbReference type="Pfam" id="PF00386"/>
    </source>
</evidence>
<dbReference type="InterPro" id="IPR001073">
    <property type="entry name" value="C1q_dom"/>
</dbReference>
<dbReference type="OrthoDB" id="6179323at2759"/>
<evidence type="ECO:0000256" key="1">
    <source>
        <dbReference type="SAM" id="Phobius"/>
    </source>
</evidence>
<reference evidence="3" key="1">
    <citation type="submission" date="2021-03" db="EMBL/GenBank/DDBJ databases">
        <authorList>
            <person name="Bekaert M."/>
        </authorList>
    </citation>
    <scope>NUCLEOTIDE SEQUENCE</scope>
</reference>
<dbReference type="Pfam" id="PF00386">
    <property type="entry name" value="C1q"/>
    <property type="match status" value="1"/>
</dbReference>
<gene>
    <name evidence="3" type="ORF">MEDL_25488</name>
</gene>
<proteinExistence type="predicted"/>
<keyword evidence="1" id="KW-1133">Transmembrane helix</keyword>
<dbReference type="AlphaFoldDB" id="A0A8S3RX80"/>
<dbReference type="Gene3D" id="2.60.120.40">
    <property type="match status" value="1"/>
</dbReference>
<dbReference type="Proteomes" id="UP000683360">
    <property type="component" value="Unassembled WGS sequence"/>
</dbReference>
<keyword evidence="1" id="KW-0472">Membrane</keyword>
<comment type="caution">
    <text evidence="3">The sequence shown here is derived from an EMBL/GenBank/DDBJ whole genome shotgun (WGS) entry which is preliminary data.</text>
</comment>
<protein>
    <recommendedName>
        <fullName evidence="2">C1q domain-containing protein</fullName>
    </recommendedName>
</protein>
<feature type="domain" description="C1q" evidence="2">
    <location>
        <begin position="101"/>
        <end position="205"/>
    </location>
</feature>
<organism evidence="3 4">
    <name type="scientific">Mytilus edulis</name>
    <name type="common">Blue mussel</name>
    <dbReference type="NCBI Taxonomy" id="6550"/>
    <lineage>
        <taxon>Eukaryota</taxon>
        <taxon>Metazoa</taxon>
        <taxon>Spiralia</taxon>
        <taxon>Lophotrochozoa</taxon>
        <taxon>Mollusca</taxon>
        <taxon>Bivalvia</taxon>
        <taxon>Autobranchia</taxon>
        <taxon>Pteriomorphia</taxon>
        <taxon>Mytilida</taxon>
        <taxon>Mytiloidea</taxon>
        <taxon>Mytilidae</taxon>
        <taxon>Mytilinae</taxon>
        <taxon>Mytilus</taxon>
    </lineage>
</organism>
<keyword evidence="1" id="KW-0812">Transmembrane</keyword>
<dbReference type="InterPro" id="IPR008983">
    <property type="entry name" value="Tumour_necrosis_fac-like_dom"/>
</dbReference>
<feature type="transmembrane region" description="Helical" evidence="1">
    <location>
        <begin position="33"/>
        <end position="56"/>
    </location>
</feature>
<accession>A0A8S3RX80</accession>